<dbReference type="FunFam" id="3.40.50.720:FF:000702">
    <property type="entry name" value="NADH dehydrogenase (Ubiquinone)"/>
    <property type="match status" value="1"/>
</dbReference>
<organism evidence="3 4">
    <name type="scientific">Bartonella tamiae Th239</name>
    <dbReference type="NCBI Taxonomy" id="1094558"/>
    <lineage>
        <taxon>Bacteria</taxon>
        <taxon>Pseudomonadati</taxon>
        <taxon>Pseudomonadota</taxon>
        <taxon>Alphaproteobacteria</taxon>
        <taxon>Hyphomicrobiales</taxon>
        <taxon>Bartonellaceae</taxon>
        <taxon>Bartonella</taxon>
    </lineage>
</organism>
<name>J0ZR53_9HYPH</name>
<dbReference type="Gene3D" id="3.40.50.720">
    <property type="entry name" value="NAD(P)-binding Rossmann-like Domain"/>
    <property type="match status" value="1"/>
</dbReference>
<keyword evidence="1" id="KW-0472">Membrane</keyword>
<dbReference type="EMBL" id="AIMB01000003">
    <property type="protein sequence ID" value="EJF91163.1"/>
    <property type="molecule type" value="Genomic_DNA"/>
</dbReference>
<protein>
    <recommendedName>
        <fullName evidence="2">NAD-dependent epimerase/dehydratase domain-containing protein</fullName>
    </recommendedName>
</protein>
<dbReference type="CDD" id="cd05271">
    <property type="entry name" value="NDUFA9_like_SDR_a"/>
    <property type="match status" value="1"/>
</dbReference>
<reference evidence="3 4" key="1">
    <citation type="submission" date="2012-03" db="EMBL/GenBank/DDBJ databases">
        <title>The Genome Sequence of Bartonella tamiae Th239.</title>
        <authorList>
            <consortium name="The Broad Institute Genome Sequencing Platform"/>
            <consortium name="The Broad Institute Genome Sequencing Center for Infectious Disease"/>
            <person name="Feldgarden M."/>
            <person name="Kirby J."/>
            <person name="Kosoy M."/>
            <person name="Birtles R."/>
            <person name="Probert W.S."/>
            <person name="Chiaraviglio L."/>
            <person name="Young S.K."/>
            <person name="Zeng Q."/>
            <person name="Gargeya S."/>
            <person name="Fitzgerald M."/>
            <person name="Haas B."/>
            <person name="Abouelleil A."/>
            <person name="Alvarado L."/>
            <person name="Arachchi H.M."/>
            <person name="Berlin A."/>
            <person name="Chapman S.B."/>
            <person name="Gearin G."/>
            <person name="Goldberg J."/>
            <person name="Griggs A."/>
            <person name="Gujja S."/>
            <person name="Hansen M."/>
            <person name="Heiman D."/>
            <person name="Howarth C."/>
            <person name="Larimer J."/>
            <person name="Lui A."/>
            <person name="MacDonald P.J.P."/>
            <person name="McCowen C."/>
            <person name="Montmayeur A."/>
            <person name="Murphy C."/>
            <person name="Neiman D."/>
            <person name="Pearson M."/>
            <person name="Priest M."/>
            <person name="Roberts A."/>
            <person name="Saif S."/>
            <person name="Shea T."/>
            <person name="Sisk P."/>
            <person name="Stolte C."/>
            <person name="Sykes S."/>
            <person name="Wortman J."/>
            <person name="Nusbaum C."/>
            <person name="Birren B."/>
        </authorList>
    </citation>
    <scope>NUCLEOTIDE SEQUENCE [LARGE SCALE GENOMIC DNA]</scope>
    <source>
        <strain evidence="3 4">Th239</strain>
    </source>
</reference>
<dbReference type="Pfam" id="PF01370">
    <property type="entry name" value="Epimerase"/>
    <property type="match status" value="1"/>
</dbReference>
<keyword evidence="4" id="KW-1185">Reference proteome</keyword>
<sequence>MTLSTALYQYPKLITVFGGSGFVGRHVVEALTKRGYRVRIAVRRPETAYYMLQIGEVGQTQMLKTNVRNRESVARALIDADAAIFLPGVIDSSGKNSFKNVHIEGAKNVAELASSADIPLIHMSALNVDTNTSVSYMKTKAQGEQVVQSAHKKAIIMRPSVIFGPEDSFFNKIADISRFSWMIPMFGGGKTKLQPVYVGDIAEFVIQSLEDKVKEGQIYELGGKEVITFRHAVEEMLKVILRKKVLLSVPFSVGTLIGGIFGLIGKLPLLPTVLTAQQVKMLKYDSIVSEEAQRDGRTLEGVGITPKAMEAVLPSYLWRFRPHGQFAKNGNIYKTGTKIS</sequence>
<evidence type="ECO:0000256" key="1">
    <source>
        <dbReference type="SAM" id="Phobius"/>
    </source>
</evidence>
<dbReference type="STRING" id="1094558.ME5_00495"/>
<dbReference type="SUPFAM" id="SSF51735">
    <property type="entry name" value="NAD(P)-binding Rossmann-fold domains"/>
    <property type="match status" value="1"/>
</dbReference>
<dbReference type="InterPro" id="IPR051207">
    <property type="entry name" value="ComplexI_NDUFA9_subunit"/>
</dbReference>
<dbReference type="PATRIC" id="fig|1094558.3.peg.548"/>
<dbReference type="InterPro" id="IPR001509">
    <property type="entry name" value="Epimerase_deHydtase"/>
</dbReference>
<dbReference type="RefSeq" id="WP_008038094.1">
    <property type="nucleotide sequence ID" value="NZ_JH725147.1"/>
</dbReference>
<keyword evidence="1" id="KW-1133">Transmembrane helix</keyword>
<evidence type="ECO:0000313" key="3">
    <source>
        <dbReference type="EMBL" id="EJF91163.1"/>
    </source>
</evidence>
<dbReference type="InterPro" id="IPR036291">
    <property type="entry name" value="NAD(P)-bd_dom_sf"/>
</dbReference>
<evidence type="ECO:0000313" key="4">
    <source>
        <dbReference type="Proteomes" id="UP000008952"/>
    </source>
</evidence>
<dbReference type="Proteomes" id="UP000008952">
    <property type="component" value="Unassembled WGS sequence"/>
</dbReference>
<dbReference type="AlphaFoldDB" id="J0ZR53"/>
<gene>
    <name evidence="3" type="ORF">ME5_00495</name>
</gene>
<dbReference type="OrthoDB" id="9776313at2"/>
<dbReference type="GO" id="GO:0044877">
    <property type="term" value="F:protein-containing complex binding"/>
    <property type="evidence" value="ECO:0007669"/>
    <property type="project" value="TreeGrafter"/>
</dbReference>
<comment type="caution">
    <text evidence="3">The sequence shown here is derived from an EMBL/GenBank/DDBJ whole genome shotgun (WGS) entry which is preliminary data.</text>
</comment>
<evidence type="ECO:0000259" key="2">
    <source>
        <dbReference type="Pfam" id="PF01370"/>
    </source>
</evidence>
<keyword evidence="1" id="KW-0812">Transmembrane</keyword>
<dbReference type="PANTHER" id="PTHR12126:SF11">
    <property type="entry name" value="NADH DEHYDROGENASE [UBIQUINONE] 1 ALPHA SUBCOMPLEX SUBUNIT 9, MITOCHONDRIAL"/>
    <property type="match status" value="1"/>
</dbReference>
<dbReference type="PANTHER" id="PTHR12126">
    <property type="entry name" value="NADH-UBIQUINONE OXIDOREDUCTASE 39 KDA SUBUNIT-RELATED"/>
    <property type="match status" value="1"/>
</dbReference>
<accession>J0ZR53</accession>
<dbReference type="eggNOG" id="COG0702">
    <property type="taxonomic scope" value="Bacteria"/>
</dbReference>
<dbReference type="HOGENOM" id="CLU_007383_6_5_5"/>
<feature type="domain" description="NAD-dependent epimerase/dehydratase" evidence="2">
    <location>
        <begin position="14"/>
        <end position="222"/>
    </location>
</feature>
<feature type="transmembrane region" description="Helical" evidence="1">
    <location>
        <begin position="245"/>
        <end position="264"/>
    </location>
</feature>
<proteinExistence type="predicted"/>